<dbReference type="InterPro" id="IPR024935">
    <property type="entry name" value="Rubredoxin_dom"/>
</dbReference>
<name>A5ZWU0_9FIRM</name>
<dbReference type="SUPFAM" id="SSF57802">
    <property type="entry name" value="Rubredoxin-like"/>
    <property type="match status" value="1"/>
</dbReference>
<dbReference type="PROSITE" id="PS50903">
    <property type="entry name" value="RUBREDOXIN_LIKE"/>
    <property type="match status" value="1"/>
</dbReference>
<evidence type="ECO:0000313" key="9">
    <source>
        <dbReference type="EMBL" id="EDM85968.1"/>
    </source>
</evidence>
<dbReference type="AlphaFoldDB" id="A5ZWU0"/>
<dbReference type="GO" id="GO:0043448">
    <property type="term" value="P:alkane catabolic process"/>
    <property type="evidence" value="ECO:0007669"/>
    <property type="project" value="TreeGrafter"/>
</dbReference>
<dbReference type="Gene3D" id="2.20.28.10">
    <property type="match status" value="1"/>
</dbReference>
<comment type="caution">
    <text evidence="9">The sequence shown here is derived from an EMBL/GenBank/DDBJ whole genome shotgun (WGS) entry which is preliminary data.</text>
</comment>
<comment type="similarity">
    <text evidence="1 6">Belongs to the rubredoxin family.</text>
</comment>
<dbReference type="EMBL" id="AAVO02000021">
    <property type="protein sequence ID" value="EDM85968.1"/>
    <property type="molecule type" value="Genomic_DNA"/>
</dbReference>
<evidence type="ECO:0000256" key="1">
    <source>
        <dbReference type="ARBA" id="ARBA00005337"/>
    </source>
</evidence>
<keyword evidence="2 6" id="KW-0813">Transport</keyword>
<proteinExistence type="inferred from homology"/>
<dbReference type="PANTHER" id="PTHR47627">
    <property type="entry name" value="RUBREDOXIN"/>
    <property type="match status" value="1"/>
</dbReference>
<comment type="cofactor">
    <cofactor evidence="6 7">
        <name>Fe(3+)</name>
        <dbReference type="ChEBI" id="CHEBI:29034"/>
    </cofactor>
    <text evidence="6 7">Binds 1 Fe(3+) ion per subunit.</text>
</comment>
<feature type="binding site" evidence="7">
    <location>
        <position position="11"/>
    </location>
    <ligand>
        <name>Fe cation</name>
        <dbReference type="ChEBI" id="CHEBI:24875"/>
    </ligand>
</feature>
<dbReference type="InterPro" id="IPR018527">
    <property type="entry name" value="Rubredoxin_Fe_BS"/>
</dbReference>
<reference evidence="9 10" key="1">
    <citation type="submission" date="2007-03" db="EMBL/GenBank/DDBJ databases">
        <authorList>
            <person name="Fulton L."/>
            <person name="Clifton S."/>
            <person name="Fulton B."/>
            <person name="Xu J."/>
            <person name="Minx P."/>
            <person name="Pepin K.H."/>
            <person name="Johnson M."/>
            <person name="Thiruvilangam P."/>
            <person name="Bhonagiri V."/>
            <person name="Nash W.E."/>
            <person name="Mardis E.R."/>
            <person name="Wilson R.K."/>
        </authorList>
    </citation>
    <scope>NUCLEOTIDE SEQUENCE [LARGE SCALE GENOMIC DNA]</scope>
    <source>
        <strain evidence="9 10">ATCC 29174</strain>
    </source>
</reference>
<dbReference type="PROSITE" id="PS00202">
    <property type="entry name" value="RUBREDOXIN"/>
    <property type="match status" value="1"/>
</dbReference>
<dbReference type="CDD" id="cd00730">
    <property type="entry name" value="rubredoxin"/>
    <property type="match status" value="1"/>
</dbReference>
<dbReference type="Pfam" id="PF00301">
    <property type="entry name" value="Rubredoxin"/>
    <property type="match status" value="1"/>
</dbReference>
<evidence type="ECO:0000259" key="8">
    <source>
        <dbReference type="PROSITE" id="PS50903"/>
    </source>
</evidence>
<evidence type="ECO:0000256" key="4">
    <source>
        <dbReference type="ARBA" id="ARBA00022982"/>
    </source>
</evidence>
<protein>
    <recommendedName>
        <fullName evidence="6">Rubredoxin</fullName>
    </recommendedName>
</protein>
<sequence length="56" mass="6162">MTMIKYECEPCGYIYDPAVGDSDAGIEPETAFEDIPDDWTCPICGLGKDVFVPVED</sequence>
<dbReference type="FunFam" id="2.20.28.10:FF:000001">
    <property type="entry name" value="Rubredoxin"/>
    <property type="match status" value="1"/>
</dbReference>
<keyword evidence="4 6" id="KW-0249">Electron transport</keyword>
<feature type="binding site" evidence="7">
    <location>
        <position position="44"/>
    </location>
    <ligand>
        <name>Fe cation</name>
        <dbReference type="ChEBI" id="CHEBI:24875"/>
    </ligand>
</feature>
<dbReference type="PANTHER" id="PTHR47627:SF1">
    <property type="entry name" value="RUBREDOXIN-1-RELATED"/>
    <property type="match status" value="1"/>
</dbReference>
<dbReference type="Proteomes" id="UP000006002">
    <property type="component" value="Unassembled WGS sequence"/>
</dbReference>
<accession>A5ZWU0</accession>
<feature type="binding site" evidence="7">
    <location>
        <position position="41"/>
    </location>
    <ligand>
        <name>Fe cation</name>
        <dbReference type="ChEBI" id="CHEBI:24875"/>
    </ligand>
</feature>
<organism evidence="9 10">
    <name type="scientific">Blautia obeum ATCC 29174</name>
    <dbReference type="NCBI Taxonomy" id="411459"/>
    <lineage>
        <taxon>Bacteria</taxon>
        <taxon>Bacillati</taxon>
        <taxon>Bacillota</taxon>
        <taxon>Clostridia</taxon>
        <taxon>Lachnospirales</taxon>
        <taxon>Lachnospiraceae</taxon>
        <taxon>Blautia</taxon>
    </lineage>
</organism>
<gene>
    <name evidence="9" type="ORF">RUMOBE_03484</name>
</gene>
<dbReference type="InterPro" id="IPR024934">
    <property type="entry name" value="Rubredoxin-like_dom"/>
</dbReference>
<dbReference type="GO" id="GO:0009055">
    <property type="term" value="F:electron transfer activity"/>
    <property type="evidence" value="ECO:0007669"/>
    <property type="project" value="InterPro"/>
</dbReference>
<dbReference type="PRINTS" id="PR00163">
    <property type="entry name" value="RUBREDOXIN"/>
</dbReference>
<evidence type="ECO:0000256" key="2">
    <source>
        <dbReference type="ARBA" id="ARBA00022448"/>
    </source>
</evidence>
<evidence type="ECO:0000256" key="6">
    <source>
        <dbReference type="PIRNR" id="PIRNR000071"/>
    </source>
</evidence>
<reference evidence="9 10" key="2">
    <citation type="submission" date="2007-04" db="EMBL/GenBank/DDBJ databases">
        <title>Draft genome sequence of Ruminococcus obeum (ATCC 29174).</title>
        <authorList>
            <person name="Sudarsanam P."/>
            <person name="Ley R."/>
            <person name="Guruge J."/>
            <person name="Turnbaugh P.J."/>
            <person name="Mahowald M."/>
            <person name="Liep D."/>
            <person name="Gordon J."/>
        </authorList>
    </citation>
    <scope>NUCLEOTIDE SEQUENCE [LARGE SCALE GENOMIC DNA]</scope>
    <source>
        <strain evidence="9 10">ATCC 29174</strain>
    </source>
</reference>
<evidence type="ECO:0000313" key="10">
    <source>
        <dbReference type="Proteomes" id="UP000006002"/>
    </source>
</evidence>
<keyword evidence="3 6" id="KW-0479">Metal-binding</keyword>
<dbReference type="NCBIfam" id="NF045768">
    <property type="entry name" value="RubredRD"/>
    <property type="match status" value="1"/>
</dbReference>
<evidence type="ECO:0000256" key="3">
    <source>
        <dbReference type="ARBA" id="ARBA00022723"/>
    </source>
</evidence>
<feature type="domain" description="Rubredoxin-like" evidence="8">
    <location>
        <begin position="3"/>
        <end position="54"/>
    </location>
</feature>
<evidence type="ECO:0000256" key="5">
    <source>
        <dbReference type="ARBA" id="ARBA00023004"/>
    </source>
</evidence>
<dbReference type="HOGENOM" id="CLU_128747_3_3_9"/>
<feature type="binding site" evidence="7">
    <location>
        <position position="8"/>
    </location>
    <ligand>
        <name>Fe cation</name>
        <dbReference type="ChEBI" id="CHEBI:24875"/>
    </ligand>
</feature>
<dbReference type="GO" id="GO:0005506">
    <property type="term" value="F:iron ion binding"/>
    <property type="evidence" value="ECO:0007669"/>
    <property type="project" value="InterPro"/>
</dbReference>
<dbReference type="InterPro" id="IPR050526">
    <property type="entry name" value="Rubredoxin_ET"/>
</dbReference>
<evidence type="ECO:0000256" key="7">
    <source>
        <dbReference type="PIRSR" id="PIRSR000071-1"/>
    </source>
</evidence>
<dbReference type="InterPro" id="IPR024922">
    <property type="entry name" value="Rubredoxin"/>
</dbReference>
<keyword evidence="5 6" id="KW-0408">Iron</keyword>
<dbReference type="eggNOG" id="COG1773">
    <property type="taxonomic scope" value="Bacteria"/>
</dbReference>
<dbReference type="PIRSF" id="PIRSF000071">
    <property type="entry name" value="Rubredoxin"/>
    <property type="match status" value="1"/>
</dbReference>